<dbReference type="STRING" id="1435051.BMOU_0749"/>
<dbReference type="eggNOG" id="ENOG5031XU6">
    <property type="taxonomic scope" value="Bacteria"/>
</dbReference>
<dbReference type="Proteomes" id="UP000019155">
    <property type="component" value="Unassembled WGS sequence"/>
</dbReference>
<dbReference type="OrthoDB" id="3239146at2"/>
<feature type="signal peptide" evidence="1">
    <location>
        <begin position="1"/>
        <end position="27"/>
    </location>
</feature>
<dbReference type="RefSeq" id="WP_137648192.1">
    <property type="nucleotide sequence ID" value="NZ_AZMV01000003.1"/>
</dbReference>
<protein>
    <recommendedName>
        <fullName evidence="4">DUF4352 domain-containing protein</fullName>
    </recommendedName>
</protein>
<dbReference type="EMBL" id="AZMV01000003">
    <property type="protein sequence ID" value="ETY71671.1"/>
    <property type="molecule type" value="Genomic_DNA"/>
</dbReference>
<comment type="caution">
    <text evidence="2">The sequence shown here is derived from an EMBL/GenBank/DDBJ whole genome shotgun (WGS) entry which is preliminary data.</text>
</comment>
<organism evidence="2 3">
    <name type="scientific">Bifidobacterium moukalabense DSM 27321</name>
    <dbReference type="NCBI Taxonomy" id="1435051"/>
    <lineage>
        <taxon>Bacteria</taxon>
        <taxon>Bacillati</taxon>
        <taxon>Actinomycetota</taxon>
        <taxon>Actinomycetes</taxon>
        <taxon>Bifidobacteriales</taxon>
        <taxon>Bifidobacteriaceae</taxon>
        <taxon>Bifidobacterium</taxon>
    </lineage>
</organism>
<accession>W4NB14</accession>
<dbReference type="GeneID" id="97501432"/>
<proteinExistence type="predicted"/>
<evidence type="ECO:0008006" key="4">
    <source>
        <dbReference type="Google" id="ProtNLM"/>
    </source>
</evidence>
<evidence type="ECO:0000313" key="3">
    <source>
        <dbReference type="Proteomes" id="UP000019155"/>
    </source>
</evidence>
<evidence type="ECO:0000256" key="1">
    <source>
        <dbReference type="SAM" id="SignalP"/>
    </source>
</evidence>
<dbReference type="AlphaFoldDB" id="W4NB14"/>
<feature type="chain" id="PRO_5038595002" description="DUF4352 domain-containing protein" evidence="1">
    <location>
        <begin position="28"/>
        <end position="189"/>
    </location>
</feature>
<keyword evidence="1" id="KW-0732">Signal</keyword>
<dbReference type="PROSITE" id="PS51257">
    <property type="entry name" value="PROKAR_LIPOPROTEIN"/>
    <property type="match status" value="1"/>
</dbReference>
<keyword evidence="3" id="KW-1185">Reference proteome</keyword>
<gene>
    <name evidence="2" type="ORF">BMOU_0749</name>
</gene>
<dbReference type="PATRIC" id="fig|1435051.3.peg.744"/>
<reference evidence="2 3" key="1">
    <citation type="journal article" date="2014" name="Genome Announc.">
        <title>The Genome Sequence of Bifidobacterium moukalabense DSM 27321 Highlights the Close Phylogenetic Relatedness with the Bifidobacterium dentium Taxon.</title>
        <authorList>
            <person name="Lugli G.A."/>
            <person name="Duranti S."/>
            <person name="Milani C."/>
            <person name="Turroni F."/>
            <person name="Viappiani A."/>
            <person name="Mangifesta M."/>
            <person name="van Sinderen D."/>
            <person name="Ventura M."/>
        </authorList>
    </citation>
    <scope>NUCLEOTIDE SEQUENCE [LARGE SCALE GENOMIC DNA]</scope>
    <source>
        <strain evidence="2 3">DSM 27321</strain>
    </source>
</reference>
<name>W4NB14_9BIFI</name>
<evidence type="ECO:0000313" key="2">
    <source>
        <dbReference type="EMBL" id="ETY71671.1"/>
    </source>
</evidence>
<sequence length="189" mass="20212">MRRSTRLAALFCAVLLPLGLASCGQNAGQKAAEQEKDRQAALEEAGALPLESGLSGSCTGDDERLSSVSLGTAGQYLAIGIDGFDKVHADQSYVYTVTVKNHAAETWYQVNLADYVASGETKRSVTNLSTNVENTYPGWNDSTDSSRFETSIPDTMIRQGKDALEWNVALNVDGEEVATCPADGDARLE</sequence>